<dbReference type="Proteomes" id="UP000178622">
    <property type="component" value="Unassembled WGS sequence"/>
</dbReference>
<comment type="caution">
    <text evidence="1">The sequence shown here is derived from an EMBL/GenBank/DDBJ whole genome shotgun (WGS) entry which is preliminary data.</text>
</comment>
<sequence>MQIMQYKIPFSNDFDMNIIRKRVSENGFKTDKFEDLLIKAYLIRDENNQKEYCPFYIWKDYGGMNKFIFEGFYDNILNSFGWQKINIAIPLEMEFKKNIKNTTHILEIEHDYKETNKMVYPGYSLSNNDIDYLGKIIVYNPDKWKYVELYFLEDFNNKISEIGSIYEVLHMSI</sequence>
<accession>A0A1E8GML1</accession>
<keyword evidence="2" id="KW-1185">Reference proteome</keyword>
<evidence type="ECO:0000313" key="2">
    <source>
        <dbReference type="Proteomes" id="UP000178622"/>
    </source>
</evidence>
<organism evidence="1 2">
    <name type="scientific">Floricoccus tropicus</name>
    <dbReference type="NCBI Taxonomy" id="1859473"/>
    <lineage>
        <taxon>Bacteria</taxon>
        <taxon>Bacillati</taxon>
        <taxon>Bacillota</taxon>
        <taxon>Bacilli</taxon>
        <taxon>Lactobacillales</taxon>
        <taxon>Streptococcaceae</taxon>
        <taxon>Floricoccus</taxon>
    </lineage>
</organism>
<dbReference type="EMBL" id="MKIR01000012">
    <property type="protein sequence ID" value="OFI49417.1"/>
    <property type="molecule type" value="Genomic_DNA"/>
</dbReference>
<dbReference type="STRING" id="1859473.BG261_02230"/>
<protein>
    <submittedName>
        <fullName evidence="1">DUF4865 domain-containing protein</fullName>
    </submittedName>
</protein>
<evidence type="ECO:0000313" key="1">
    <source>
        <dbReference type="EMBL" id="OFI49417.1"/>
    </source>
</evidence>
<reference evidence="2" key="1">
    <citation type="submission" date="2016-09" db="EMBL/GenBank/DDBJ databases">
        <title>Draft genome sequence of a novel species of the family Streptococcaceae isolated from flowers.</title>
        <authorList>
            <person name="Chuah L.-O."/>
            <person name="Yap K.-P."/>
            <person name="Thong K.L."/>
            <person name="Liong M.T."/>
            <person name="Ahmad R."/>
            <person name="Rusul G."/>
        </authorList>
    </citation>
    <scope>NUCLEOTIDE SEQUENCE [LARGE SCALE GENOMIC DNA]</scope>
    <source>
        <strain evidence="2">DF1</strain>
    </source>
</reference>
<dbReference type="RefSeq" id="WP_070791937.1">
    <property type="nucleotide sequence ID" value="NZ_MKIR01000012.1"/>
</dbReference>
<dbReference type="Pfam" id="PF16157">
    <property type="entry name" value="DUF4865"/>
    <property type="match status" value="1"/>
</dbReference>
<gene>
    <name evidence="1" type="ORF">BG261_02230</name>
</gene>
<dbReference type="InterPro" id="IPR032349">
    <property type="entry name" value="DUF4865"/>
</dbReference>
<proteinExistence type="predicted"/>
<dbReference type="AlphaFoldDB" id="A0A1E8GML1"/>
<dbReference type="OrthoDB" id="2065010at2"/>
<name>A0A1E8GML1_9LACT</name>